<proteinExistence type="predicted"/>
<evidence type="ECO:0000313" key="2">
    <source>
        <dbReference type="EMBL" id="KAK2084518.1"/>
    </source>
</evidence>
<feature type="region of interest" description="Disordered" evidence="1">
    <location>
        <begin position="1"/>
        <end position="29"/>
    </location>
</feature>
<keyword evidence="3" id="KW-1185">Reference proteome</keyword>
<accession>A0ABQ9TJ87</accession>
<feature type="compositionally biased region" description="Basic residues" evidence="1">
    <location>
        <begin position="1"/>
        <end position="10"/>
    </location>
</feature>
<comment type="caution">
    <text evidence="2">The sequence shown here is derived from an EMBL/GenBank/DDBJ whole genome shotgun (WGS) entry which is preliminary data.</text>
</comment>
<feature type="compositionally biased region" description="Basic and acidic residues" evidence="1">
    <location>
        <begin position="110"/>
        <end position="121"/>
    </location>
</feature>
<evidence type="ECO:0000256" key="1">
    <source>
        <dbReference type="SAM" id="MobiDB-lite"/>
    </source>
</evidence>
<protein>
    <submittedName>
        <fullName evidence="2">Uncharacterized protein</fullName>
    </submittedName>
</protein>
<gene>
    <name evidence="2" type="ORF">P7K49_037551</name>
</gene>
<sequence length="121" mass="12214">MTSAGTRHRPVTSTGIGEAQQPASRLGSSFCPAAPSTATTDAAAILHWPAAATTAASALCACACAATLSGPVCDDVLEKTEGRVVARARRSQPSSKDAQGAGFKANGKQSEGRVRVTEEAN</sequence>
<feature type="compositionally biased region" description="Polar residues" evidence="1">
    <location>
        <begin position="11"/>
        <end position="27"/>
    </location>
</feature>
<organism evidence="2 3">
    <name type="scientific">Saguinus oedipus</name>
    <name type="common">Cotton-top tamarin</name>
    <name type="synonym">Oedipomidas oedipus</name>
    <dbReference type="NCBI Taxonomy" id="9490"/>
    <lineage>
        <taxon>Eukaryota</taxon>
        <taxon>Metazoa</taxon>
        <taxon>Chordata</taxon>
        <taxon>Craniata</taxon>
        <taxon>Vertebrata</taxon>
        <taxon>Euteleostomi</taxon>
        <taxon>Mammalia</taxon>
        <taxon>Eutheria</taxon>
        <taxon>Euarchontoglires</taxon>
        <taxon>Primates</taxon>
        <taxon>Haplorrhini</taxon>
        <taxon>Platyrrhini</taxon>
        <taxon>Cebidae</taxon>
        <taxon>Callitrichinae</taxon>
        <taxon>Saguinus</taxon>
    </lineage>
</organism>
<evidence type="ECO:0000313" key="3">
    <source>
        <dbReference type="Proteomes" id="UP001266305"/>
    </source>
</evidence>
<feature type="region of interest" description="Disordered" evidence="1">
    <location>
        <begin position="84"/>
        <end position="121"/>
    </location>
</feature>
<dbReference type="Proteomes" id="UP001266305">
    <property type="component" value="Unassembled WGS sequence"/>
</dbReference>
<name>A0ABQ9TJ87_SAGOE</name>
<reference evidence="2 3" key="1">
    <citation type="submission" date="2023-05" db="EMBL/GenBank/DDBJ databases">
        <title>B98-5 Cell Line De Novo Hybrid Assembly: An Optical Mapping Approach.</title>
        <authorList>
            <person name="Kananen K."/>
            <person name="Auerbach J.A."/>
            <person name="Kautto E."/>
            <person name="Blachly J.S."/>
        </authorList>
    </citation>
    <scope>NUCLEOTIDE SEQUENCE [LARGE SCALE GENOMIC DNA]</scope>
    <source>
        <strain evidence="2">B95-8</strain>
        <tissue evidence="2">Cell line</tissue>
    </source>
</reference>
<dbReference type="EMBL" id="JASSZA010000022">
    <property type="protein sequence ID" value="KAK2084518.1"/>
    <property type="molecule type" value="Genomic_DNA"/>
</dbReference>